<keyword evidence="3 6" id="KW-1133">Transmembrane helix</keyword>
<feature type="transmembrane region" description="Helical" evidence="6">
    <location>
        <begin position="177"/>
        <end position="196"/>
    </location>
</feature>
<feature type="transmembrane region" description="Helical" evidence="6">
    <location>
        <begin position="331"/>
        <end position="356"/>
    </location>
</feature>
<dbReference type="EMBL" id="CZKA01000014">
    <property type="protein sequence ID" value="CUR54783.1"/>
    <property type="molecule type" value="Genomic_DNA"/>
</dbReference>
<dbReference type="AlphaFoldDB" id="A0A2P2BYH9"/>
<feature type="region of interest" description="Disordered" evidence="5">
    <location>
        <begin position="664"/>
        <end position="684"/>
    </location>
</feature>
<dbReference type="InterPro" id="IPR053153">
    <property type="entry name" value="APC_K+_Transporter"/>
</dbReference>
<feature type="transmembrane region" description="Helical" evidence="6">
    <location>
        <begin position="222"/>
        <end position="242"/>
    </location>
</feature>
<dbReference type="GO" id="GO:0022857">
    <property type="term" value="F:transmembrane transporter activity"/>
    <property type="evidence" value="ECO:0007669"/>
    <property type="project" value="InterPro"/>
</dbReference>
<evidence type="ECO:0000256" key="5">
    <source>
        <dbReference type="SAM" id="MobiDB-lite"/>
    </source>
</evidence>
<feature type="transmembrane region" description="Helical" evidence="6">
    <location>
        <begin position="63"/>
        <end position="83"/>
    </location>
</feature>
<sequence>MGVGDVSKRILLGRKLRSSQLGETLLPKRIALPVFASDALSSVAYAPDEVFIMLSLAGASAYVWSWKIGIAVALVMAAVVMSYRQTVHAYPSGGGDYEVATVNLGRRAGVTVASALLVDYVLTVAVSISSGAQYAASAVPALQDHEATLATLLVVLLTTLNLRGIRESGSLFAIPTYAFMAAILGMCAFGLIRLMVNDLPDVSSASMQIEPAPGHGDAMTTFALLFLLARAFSSGCAALTGVEAISNGVPAFRKPKSKNAATTLLLLGLIAITMMLSIIVLAKQMGLKLVDPLDFERLTFADGSPVPADYHQPAAIAQIAEAVFNNFTPGFYFVVTVTGLILVLAANTAFNGFPVLGSILAQDGFAPRALGARGDRLAYSNGIVFLAVMAIVLIQAFDAQPTKLIQLYIVGVFVSFNLSQLGMILHWTRHLKDETDHAHRRRMVRSRMINAVGLSFTAVVLVIVLITKFLAGAWITILAMIVFYGIMMAIRQHYDRVQEELAVDDEDKVLPTRVHAIVLVSKLHKPTLRALAYAKASRPNVLEAIYVSTDPASTDALLQEWDDRGIDIPLKVLHSPYRELVKPIVDYAVTIRQANPRGVVAVYIPEYVVGRWWEQLLHNQTALRLKGRLLFTPGVMVTSVPYQLRSSQIARERTDWEQTRLRPGDVRRGQTIDRPNDQNRRVPR</sequence>
<feature type="transmembrane region" description="Helical" evidence="6">
    <location>
        <begin position="263"/>
        <end position="282"/>
    </location>
</feature>
<evidence type="ECO:0000313" key="7">
    <source>
        <dbReference type="EMBL" id="CUR54783.1"/>
    </source>
</evidence>
<name>A0A2P2BYH9_9ZZZZ</name>
<feature type="transmembrane region" description="Helical" evidence="6">
    <location>
        <begin position="147"/>
        <end position="165"/>
    </location>
</feature>
<evidence type="ECO:0000256" key="4">
    <source>
        <dbReference type="ARBA" id="ARBA00023136"/>
    </source>
</evidence>
<evidence type="ECO:0000256" key="3">
    <source>
        <dbReference type="ARBA" id="ARBA00022989"/>
    </source>
</evidence>
<feature type="transmembrane region" description="Helical" evidence="6">
    <location>
        <begin position="116"/>
        <end position="135"/>
    </location>
</feature>
<reference evidence="7" key="1">
    <citation type="submission" date="2015-08" db="EMBL/GenBank/DDBJ databases">
        <authorList>
            <person name="Babu N.S."/>
            <person name="Beckwith C.J."/>
            <person name="Beseler K.G."/>
            <person name="Brison A."/>
            <person name="Carone J.V."/>
            <person name="Caskin T.P."/>
            <person name="Diamond M."/>
            <person name="Durham M.E."/>
            <person name="Foxe J.M."/>
            <person name="Go M."/>
            <person name="Henderson B.A."/>
            <person name="Jones I.B."/>
            <person name="McGettigan J.A."/>
            <person name="Micheletti S.J."/>
            <person name="Nasrallah M.E."/>
            <person name="Ortiz D."/>
            <person name="Piller C.R."/>
            <person name="Privatt S.R."/>
            <person name="Schneider S.L."/>
            <person name="Sharp S."/>
            <person name="Smith T.C."/>
            <person name="Stanton J.D."/>
            <person name="Ullery H.E."/>
            <person name="Wilson R.J."/>
            <person name="Serrano M.G."/>
            <person name="Buck G."/>
            <person name="Lee V."/>
            <person name="Wang Y."/>
            <person name="Carvalho R."/>
            <person name="Voegtly L."/>
            <person name="Shi R."/>
            <person name="Duckworth R."/>
            <person name="Johnson A."/>
            <person name="Loviza R."/>
            <person name="Walstead R."/>
            <person name="Shah Z."/>
            <person name="Kiflezghi M."/>
            <person name="Wade K."/>
            <person name="Ball S.L."/>
            <person name="Bradley K.W."/>
            <person name="Asai D.J."/>
            <person name="Bowman C.A."/>
            <person name="Russell D.A."/>
            <person name="Pope W.H."/>
            <person name="Jacobs-Sera D."/>
            <person name="Hendrix R.W."/>
            <person name="Hatfull G.F."/>
        </authorList>
    </citation>
    <scope>NUCLEOTIDE SEQUENCE</scope>
</reference>
<proteinExistence type="predicted"/>
<organism evidence="7">
    <name type="scientific">metagenome</name>
    <dbReference type="NCBI Taxonomy" id="256318"/>
    <lineage>
        <taxon>unclassified sequences</taxon>
        <taxon>metagenomes</taxon>
    </lineage>
</organism>
<comment type="subcellular location">
    <subcellularLocation>
        <location evidence="1">Membrane</location>
        <topology evidence="1">Multi-pass membrane protein</topology>
    </subcellularLocation>
</comment>
<feature type="transmembrane region" description="Helical" evidence="6">
    <location>
        <begin position="472"/>
        <end position="490"/>
    </location>
</feature>
<keyword evidence="4 6" id="KW-0472">Membrane</keyword>
<protein>
    <submittedName>
        <fullName evidence="7">Uncharacterized amino acid permease ydaO</fullName>
    </submittedName>
</protein>
<feature type="transmembrane region" description="Helical" evidence="6">
    <location>
        <begin position="405"/>
        <end position="427"/>
    </location>
</feature>
<keyword evidence="2 6" id="KW-0812">Transmembrane</keyword>
<dbReference type="InterPro" id="IPR002293">
    <property type="entry name" value="AA/rel_permease1"/>
</dbReference>
<feature type="transmembrane region" description="Helical" evidence="6">
    <location>
        <begin position="377"/>
        <end position="399"/>
    </location>
</feature>
<accession>A0A2P2BYH9</accession>
<evidence type="ECO:0000256" key="2">
    <source>
        <dbReference type="ARBA" id="ARBA00022692"/>
    </source>
</evidence>
<evidence type="ECO:0000256" key="1">
    <source>
        <dbReference type="ARBA" id="ARBA00004141"/>
    </source>
</evidence>
<dbReference type="Pfam" id="PF13520">
    <property type="entry name" value="AA_permease_2"/>
    <property type="match status" value="1"/>
</dbReference>
<gene>
    <name evidence="7" type="primary">ydaO</name>
    <name evidence="7" type="ORF">NOCA2210133</name>
</gene>
<feature type="transmembrane region" description="Helical" evidence="6">
    <location>
        <begin position="448"/>
        <end position="466"/>
    </location>
</feature>
<dbReference type="Gene3D" id="1.20.1740.10">
    <property type="entry name" value="Amino acid/polyamine transporter I"/>
    <property type="match status" value="1"/>
</dbReference>
<dbReference type="GO" id="GO:0016020">
    <property type="term" value="C:membrane"/>
    <property type="evidence" value="ECO:0007669"/>
    <property type="project" value="UniProtKB-SubCell"/>
</dbReference>
<dbReference type="PANTHER" id="PTHR47704">
    <property type="entry name" value="POTASSIUM TRANSPORTER KIMA"/>
    <property type="match status" value="1"/>
</dbReference>
<dbReference type="PANTHER" id="PTHR47704:SF1">
    <property type="entry name" value="POTASSIUM TRANSPORTER KIMA"/>
    <property type="match status" value="1"/>
</dbReference>
<evidence type="ECO:0000256" key="6">
    <source>
        <dbReference type="SAM" id="Phobius"/>
    </source>
</evidence>